<evidence type="ECO:0000313" key="3">
    <source>
        <dbReference type="Proteomes" id="UP001174694"/>
    </source>
</evidence>
<organism evidence="2 3">
    <name type="scientific">Pleurostoma richardsiae</name>
    <dbReference type="NCBI Taxonomy" id="41990"/>
    <lineage>
        <taxon>Eukaryota</taxon>
        <taxon>Fungi</taxon>
        <taxon>Dikarya</taxon>
        <taxon>Ascomycota</taxon>
        <taxon>Pezizomycotina</taxon>
        <taxon>Sordariomycetes</taxon>
        <taxon>Sordariomycetidae</taxon>
        <taxon>Calosphaeriales</taxon>
        <taxon>Pleurostomataceae</taxon>
        <taxon>Pleurostoma</taxon>
    </lineage>
</organism>
<gene>
    <name evidence="2" type="ORF">NKR23_g12099</name>
</gene>
<accession>A0AA38R2Q1</accession>
<reference evidence="2" key="1">
    <citation type="submission" date="2022-07" db="EMBL/GenBank/DDBJ databases">
        <title>Fungi with potential for degradation of polypropylene.</title>
        <authorList>
            <person name="Gostincar C."/>
        </authorList>
    </citation>
    <scope>NUCLEOTIDE SEQUENCE</scope>
    <source>
        <strain evidence="2">EXF-13308</strain>
    </source>
</reference>
<dbReference type="EMBL" id="JANBVO010000082">
    <property type="protein sequence ID" value="KAJ9130649.1"/>
    <property type="molecule type" value="Genomic_DNA"/>
</dbReference>
<evidence type="ECO:0000313" key="2">
    <source>
        <dbReference type="EMBL" id="KAJ9130649.1"/>
    </source>
</evidence>
<keyword evidence="3" id="KW-1185">Reference proteome</keyword>
<sequence length="279" mass="30581">MTRNNPSSPFQRKTVTQSCGDVLVHCMSTCVVHGHLSSEQPGTPGKRATALVFTFQVDVAKVHRRIRRASFTFKFRSAAPNRPGPTVRSMAPQGRAVLQPTSQDVSVTRSCDAKAEAGPAGLALGGSLKWEKVVQETAKDEARLIGSPFCDEFGDQIGASWVLQENASARTGVPSRLQTAVLLERPDDGDFLCDFTMDLEADWRMDMRHLFTRVPKDDPVLFRPSLPPTHPLEMEWISRHLDQLCSAAFCSYQSGAAVADVLPPLARPLSLPQLESPVD</sequence>
<protein>
    <submittedName>
        <fullName evidence="2">Uncharacterized protein</fullName>
    </submittedName>
</protein>
<comment type="caution">
    <text evidence="2">The sequence shown here is derived from an EMBL/GenBank/DDBJ whole genome shotgun (WGS) entry which is preliminary data.</text>
</comment>
<proteinExistence type="predicted"/>
<dbReference type="AlphaFoldDB" id="A0AA38R2Q1"/>
<name>A0AA38R2Q1_9PEZI</name>
<feature type="region of interest" description="Disordered" evidence="1">
    <location>
        <begin position="81"/>
        <end position="102"/>
    </location>
</feature>
<dbReference type="Proteomes" id="UP001174694">
    <property type="component" value="Unassembled WGS sequence"/>
</dbReference>
<evidence type="ECO:0000256" key="1">
    <source>
        <dbReference type="SAM" id="MobiDB-lite"/>
    </source>
</evidence>